<keyword evidence="2" id="KW-0472">Membrane</keyword>
<comment type="caution">
    <text evidence="4">The sequence shown here is derived from an EMBL/GenBank/DDBJ whole genome shotgun (WGS) entry which is preliminary data.</text>
</comment>
<dbReference type="AlphaFoldDB" id="A0A2T2X604"/>
<dbReference type="InterPro" id="IPR011009">
    <property type="entry name" value="Kinase-like_dom_sf"/>
</dbReference>
<dbReference type="PANTHER" id="PTHR10566:SF113">
    <property type="entry name" value="PROTEIN ACTIVITY OF BC1 COMPLEX KINASE 7, CHLOROPLASTIC"/>
    <property type="match status" value="1"/>
</dbReference>
<comment type="similarity">
    <text evidence="1">Belongs to the protein kinase superfamily. ADCK protein kinase family.</text>
</comment>
<keyword evidence="2" id="KW-0812">Transmembrane</keyword>
<feature type="transmembrane region" description="Helical" evidence="2">
    <location>
        <begin position="522"/>
        <end position="544"/>
    </location>
</feature>
<dbReference type="InterPro" id="IPR004147">
    <property type="entry name" value="ABC1_dom"/>
</dbReference>
<evidence type="ECO:0000313" key="5">
    <source>
        <dbReference type="Proteomes" id="UP000242705"/>
    </source>
</evidence>
<dbReference type="Proteomes" id="UP000242705">
    <property type="component" value="Unassembled WGS sequence"/>
</dbReference>
<feature type="transmembrane region" description="Helical" evidence="2">
    <location>
        <begin position="497"/>
        <end position="516"/>
    </location>
</feature>
<name>A0A2T2X604_SULTH</name>
<dbReference type="SUPFAM" id="SSF56112">
    <property type="entry name" value="Protein kinase-like (PK-like)"/>
    <property type="match status" value="1"/>
</dbReference>
<feature type="domain" description="ABC1 atypical kinase-like" evidence="3">
    <location>
        <begin position="94"/>
        <end position="336"/>
    </location>
</feature>
<evidence type="ECO:0000313" key="4">
    <source>
        <dbReference type="EMBL" id="PSR29897.1"/>
    </source>
</evidence>
<evidence type="ECO:0000259" key="3">
    <source>
        <dbReference type="Pfam" id="PF03109"/>
    </source>
</evidence>
<dbReference type="InterPro" id="IPR050154">
    <property type="entry name" value="UbiB_kinase"/>
</dbReference>
<dbReference type="PANTHER" id="PTHR10566">
    <property type="entry name" value="CHAPERONE-ACTIVITY OF BC1 COMPLEX CABC1 -RELATED"/>
    <property type="match status" value="1"/>
</dbReference>
<accession>A0A2T2X604</accession>
<evidence type="ECO:0000256" key="2">
    <source>
        <dbReference type="SAM" id="Phobius"/>
    </source>
</evidence>
<reference evidence="4 5" key="1">
    <citation type="journal article" date="2014" name="BMC Genomics">
        <title>Comparison of environmental and isolate Sulfobacillus genomes reveals diverse carbon, sulfur, nitrogen, and hydrogen metabolisms.</title>
        <authorList>
            <person name="Justice N.B."/>
            <person name="Norman A."/>
            <person name="Brown C.T."/>
            <person name="Singh A."/>
            <person name="Thomas B.C."/>
            <person name="Banfield J.F."/>
        </authorList>
    </citation>
    <scope>NUCLEOTIDE SEQUENCE [LARGE SCALE GENOMIC DNA]</scope>
    <source>
        <strain evidence="4">AMDSBA5</strain>
    </source>
</reference>
<keyword evidence="2" id="KW-1133">Transmembrane helix</keyword>
<evidence type="ECO:0000256" key="1">
    <source>
        <dbReference type="ARBA" id="ARBA00009670"/>
    </source>
</evidence>
<dbReference type="EMBL" id="PXYX01000001">
    <property type="protein sequence ID" value="PSR29897.1"/>
    <property type="molecule type" value="Genomic_DNA"/>
</dbReference>
<dbReference type="Pfam" id="PF03109">
    <property type="entry name" value="ABC1"/>
    <property type="match status" value="1"/>
</dbReference>
<gene>
    <name evidence="4" type="ORF">C7B47_00890</name>
</gene>
<protein>
    <submittedName>
        <fullName evidence="4">ABC transporter</fullName>
    </submittedName>
</protein>
<proteinExistence type="inferred from homology"/>
<sequence>MAIKPRHWHRTREIAEVLARHGFVMVLDRLGLSRYLSWSTRLLGKFQPKTGANWPERIPLVLADLGPTYIKLGQLASTRPDLLPDSLIDALSHLQDDVPPFGFEEVRQIVENAWGVPIVDVLEYLDPVPLAAASIGQVHQGILKDGRRVVVKVRRPGIVQRSESDFAILQSLADLAEKRTEWAKQYDLGHVMRELIAALRNELDFSMEAHYTALAHKTYHAKDYLVPEPILSLTHPDVLVLEELQGVKISDTVILRQMGLDLKDIAERYIRAIYGQVFVAGLFHADPHPGNVHVTPKGDLIFLDWGLVGMFSPTMRKRSLDLVIGLTQGQSDKVVDALLTMGVAPPNINTQSLYYDVEVLRRRYYDTDLRNFRIGQAIADLLHVAKKYHIKIPSEYTLLARTAVIADGVVRQLDDQLSLIEIGRKLSPQLIWTRFNPSEWGNHLLDTVKDWVELGSGLPQGVRQVMTTLGQGEFRIILEDNNLEKILSHWEKLMNRIALSMLLAALILGTALVVHQDHLQQIAHIPVVDLTFFAAAAIAVWVFVEAVIKKRL</sequence>
<dbReference type="CDD" id="cd05121">
    <property type="entry name" value="ABC1_ADCK3-like"/>
    <property type="match status" value="1"/>
</dbReference>
<organism evidence="4 5">
    <name type="scientific">Sulfobacillus thermosulfidooxidans</name>
    <dbReference type="NCBI Taxonomy" id="28034"/>
    <lineage>
        <taxon>Bacteria</taxon>
        <taxon>Bacillati</taxon>
        <taxon>Bacillota</taxon>
        <taxon>Clostridia</taxon>
        <taxon>Eubacteriales</taxon>
        <taxon>Clostridiales Family XVII. Incertae Sedis</taxon>
        <taxon>Sulfobacillus</taxon>
    </lineage>
</organism>